<keyword evidence="2" id="KW-1185">Reference proteome</keyword>
<protein>
    <submittedName>
        <fullName evidence="1">Uncharacterized protein</fullName>
    </submittedName>
</protein>
<sequence>MRAALPSDPRQACRTRFCVRTSESEPVSANPFLRTVARQAGPWRGGETYGRKKTLPLGAGFSVFGGAAQAPARTTYTGVMFAACRPFGPFLTSNDTR</sequence>
<name>A0ABM8XNS0_9BURK</name>
<accession>A0ABM8XNS0</accession>
<dbReference type="EMBL" id="CAJZAG010000010">
    <property type="protein sequence ID" value="CAG9181920.1"/>
    <property type="molecule type" value="Genomic_DNA"/>
</dbReference>
<organism evidence="1 2">
    <name type="scientific">Cupriavidus pampae</name>
    <dbReference type="NCBI Taxonomy" id="659251"/>
    <lineage>
        <taxon>Bacteria</taxon>
        <taxon>Pseudomonadati</taxon>
        <taxon>Pseudomonadota</taxon>
        <taxon>Betaproteobacteria</taxon>
        <taxon>Burkholderiales</taxon>
        <taxon>Burkholderiaceae</taxon>
        <taxon>Cupriavidus</taxon>
    </lineage>
</organism>
<proteinExistence type="predicted"/>
<reference evidence="1 2" key="1">
    <citation type="submission" date="2021-08" db="EMBL/GenBank/DDBJ databases">
        <authorList>
            <person name="Peeters C."/>
        </authorList>
    </citation>
    <scope>NUCLEOTIDE SEQUENCE [LARGE SCALE GENOMIC DNA]</scope>
    <source>
        <strain evidence="1 2">LMG 32289</strain>
    </source>
</reference>
<comment type="caution">
    <text evidence="1">The sequence shown here is derived from an EMBL/GenBank/DDBJ whole genome shotgun (WGS) entry which is preliminary data.</text>
</comment>
<dbReference type="Proteomes" id="UP000706525">
    <property type="component" value="Unassembled WGS sequence"/>
</dbReference>
<evidence type="ECO:0000313" key="1">
    <source>
        <dbReference type="EMBL" id="CAG9181920.1"/>
    </source>
</evidence>
<evidence type="ECO:0000313" key="2">
    <source>
        <dbReference type="Proteomes" id="UP000706525"/>
    </source>
</evidence>
<gene>
    <name evidence="1" type="ORF">LMG32289_04975</name>
</gene>